<proteinExistence type="predicted"/>
<evidence type="ECO:0000313" key="2">
    <source>
        <dbReference type="Proteomes" id="UP000009877"/>
    </source>
</evidence>
<evidence type="ECO:0000313" key="1">
    <source>
        <dbReference type="EMBL" id="EME35737.1"/>
    </source>
</evidence>
<organism evidence="1 2">
    <name type="scientific">Kocuria palustris PEL</name>
    <dbReference type="NCBI Taxonomy" id="1236550"/>
    <lineage>
        <taxon>Bacteria</taxon>
        <taxon>Bacillati</taxon>
        <taxon>Actinomycetota</taxon>
        <taxon>Actinomycetes</taxon>
        <taxon>Micrococcales</taxon>
        <taxon>Micrococcaceae</taxon>
        <taxon>Kocuria</taxon>
    </lineage>
</organism>
<accession>M2WB80</accession>
<dbReference type="NCBIfam" id="TIGR03083">
    <property type="entry name" value="maleylpyruvate isomerase family mycothiol-dependent enzyme"/>
    <property type="match status" value="1"/>
</dbReference>
<dbReference type="GeneID" id="93316635"/>
<protein>
    <recommendedName>
        <fullName evidence="3">Mycothiol-dependent maleylpyruvate isomerase metal-binding domain-containing protein</fullName>
    </recommendedName>
</protein>
<comment type="caution">
    <text evidence="1">The sequence shown here is derived from an EMBL/GenBank/DDBJ whole genome shotgun (WGS) entry which is preliminary data.</text>
</comment>
<gene>
    <name evidence="1" type="ORF">C884_01370</name>
</gene>
<dbReference type="AlphaFoldDB" id="M2WB80"/>
<evidence type="ECO:0008006" key="3">
    <source>
        <dbReference type="Google" id="ProtNLM"/>
    </source>
</evidence>
<name>M2WB80_9MICC</name>
<dbReference type="InterPro" id="IPR017519">
    <property type="entry name" value="CHP03085"/>
</dbReference>
<dbReference type="NCBIfam" id="TIGR03085">
    <property type="entry name" value="TIGR03085 family metal-binding protein"/>
    <property type="match status" value="1"/>
</dbReference>
<reference evidence="1 2" key="1">
    <citation type="journal article" date="2014" name="Genome Announc.">
        <title>Draft Genome Sequence of Kocuria palustris PEL.</title>
        <authorList>
            <person name="Sharma G."/>
            <person name="Khatri I."/>
            <person name="Subramanian S."/>
        </authorList>
    </citation>
    <scope>NUCLEOTIDE SEQUENCE [LARGE SCALE GENOMIC DNA]</scope>
    <source>
        <strain evidence="1 2">PEL</strain>
    </source>
</reference>
<keyword evidence="2" id="KW-1185">Reference proteome</keyword>
<dbReference type="Proteomes" id="UP000009877">
    <property type="component" value="Unassembled WGS sequence"/>
</dbReference>
<sequence length="200" mass="22629">MTNFAVVERRHLAALLRRVGPDAPTLCEGWVTRDLAVHLIERDSRPDLIAGTVLPKIPVLSKRAQEADAQLRRQDWGELVSKVEKPALYSPARLGPLDKRMNTAEFFVHHEDVRRAQETWHRRQLLQEEERDLWAALKLMGKALLRPEQDSVLLVANGYGSVTGGKAKTTTVRIVRGTPSELLLWAFGRREQAEVAITDE</sequence>
<dbReference type="EMBL" id="ANHZ02000023">
    <property type="protein sequence ID" value="EME35737.1"/>
    <property type="molecule type" value="Genomic_DNA"/>
</dbReference>
<dbReference type="RefSeq" id="WP_006215596.1">
    <property type="nucleotide sequence ID" value="NZ_ANHZ02000023.1"/>
</dbReference>
<dbReference type="InterPro" id="IPR017517">
    <property type="entry name" value="Maleyloyr_isom"/>
</dbReference>
<dbReference type="STRING" id="71999.KPaMU14_02260"/>